<evidence type="ECO:0000313" key="6">
    <source>
        <dbReference type="Proteomes" id="UP001301769"/>
    </source>
</evidence>
<name>A0AAN6Y972_9PEZI</name>
<feature type="domain" description="Tyrosinase copper-binding" evidence="4">
    <location>
        <begin position="278"/>
        <end position="289"/>
    </location>
</feature>
<dbReference type="Pfam" id="PF00264">
    <property type="entry name" value="Tyrosinase"/>
    <property type="match status" value="1"/>
</dbReference>
<dbReference type="InterPro" id="IPR050316">
    <property type="entry name" value="Tyrosinase/Hemocyanin"/>
</dbReference>
<keyword evidence="6" id="KW-1185">Reference proteome</keyword>
<reference evidence="5" key="1">
    <citation type="journal article" date="2023" name="Mol. Phylogenet. Evol.">
        <title>Genome-scale phylogeny and comparative genomics of the fungal order Sordariales.</title>
        <authorList>
            <person name="Hensen N."/>
            <person name="Bonometti L."/>
            <person name="Westerberg I."/>
            <person name="Brannstrom I.O."/>
            <person name="Guillou S."/>
            <person name="Cros-Aarteil S."/>
            <person name="Calhoun S."/>
            <person name="Haridas S."/>
            <person name="Kuo A."/>
            <person name="Mondo S."/>
            <person name="Pangilinan J."/>
            <person name="Riley R."/>
            <person name="LaButti K."/>
            <person name="Andreopoulos B."/>
            <person name="Lipzen A."/>
            <person name="Chen C."/>
            <person name="Yan M."/>
            <person name="Daum C."/>
            <person name="Ng V."/>
            <person name="Clum A."/>
            <person name="Steindorff A."/>
            <person name="Ohm R.A."/>
            <person name="Martin F."/>
            <person name="Silar P."/>
            <person name="Natvig D.O."/>
            <person name="Lalanne C."/>
            <person name="Gautier V."/>
            <person name="Ament-Velasquez S.L."/>
            <person name="Kruys A."/>
            <person name="Hutchinson M.I."/>
            <person name="Powell A.J."/>
            <person name="Barry K."/>
            <person name="Miller A.N."/>
            <person name="Grigoriev I.V."/>
            <person name="Debuchy R."/>
            <person name="Gladieux P."/>
            <person name="Hiltunen Thoren M."/>
            <person name="Johannesson H."/>
        </authorList>
    </citation>
    <scope>NUCLEOTIDE SEQUENCE</scope>
    <source>
        <strain evidence="5">PSN293</strain>
    </source>
</reference>
<dbReference type="SUPFAM" id="SSF48056">
    <property type="entry name" value="Di-copper centre-containing domain"/>
    <property type="match status" value="1"/>
</dbReference>
<dbReference type="AlphaFoldDB" id="A0AAN6Y972"/>
<evidence type="ECO:0000313" key="5">
    <source>
        <dbReference type="EMBL" id="KAK4214984.1"/>
    </source>
</evidence>
<gene>
    <name evidence="5" type="ORF">QBC37DRAFT_399062</name>
</gene>
<comment type="caution">
    <text evidence="5">The sequence shown here is derived from an EMBL/GenBank/DDBJ whole genome shotgun (WGS) entry which is preliminary data.</text>
</comment>
<evidence type="ECO:0000256" key="2">
    <source>
        <dbReference type="SAM" id="SignalP"/>
    </source>
</evidence>
<dbReference type="PROSITE" id="PS00497">
    <property type="entry name" value="TYROSINASE_1"/>
    <property type="match status" value="1"/>
</dbReference>
<dbReference type="PRINTS" id="PR00092">
    <property type="entry name" value="TYROSINASE"/>
</dbReference>
<protein>
    <submittedName>
        <fullName evidence="5">Di-copper centre-containing protein</fullName>
    </submittedName>
</protein>
<feature type="domain" description="Tyrosinase copper-binding" evidence="3">
    <location>
        <begin position="134"/>
        <end position="151"/>
    </location>
</feature>
<dbReference type="GO" id="GO:0016491">
    <property type="term" value="F:oxidoreductase activity"/>
    <property type="evidence" value="ECO:0007669"/>
    <property type="project" value="InterPro"/>
</dbReference>
<feature type="chain" id="PRO_5042859283" evidence="2">
    <location>
        <begin position="19"/>
        <end position="349"/>
    </location>
</feature>
<sequence length="349" mass="38821">MRLSFISLTLASAAAVIAGPLSPRADLAPALPPDAFNTSHDGPLNLNDAKKKQLIVPGSTKVYKDDSFRIKALCSNPSYRREWHSSSLTDAQRQNFVDAIKCLMRAPSKVAGSPAQNRYEDLVRLHQKFTPQVHGNRMFLLWHRYYLWTFEDILRKECSFTAPLPWFDETKYAGRFSQSSIFSAKWFGAIAIQGRCVTNGQFANTVLNIGPGTGNVRHCLSRNGDGAKTQNTNAAMVKACNDRDGFANMAACSEGGAHAWGHNGIGSVMADVYASVGDPTFWLHHGFIDRNFRVWQNQKASRRTSIDGNGPNGAITMDTVINMDGIRPNVRVRDIMDTFEQGLCYRYDY</sequence>
<evidence type="ECO:0000259" key="3">
    <source>
        <dbReference type="PROSITE" id="PS00497"/>
    </source>
</evidence>
<dbReference type="EMBL" id="MU858085">
    <property type="protein sequence ID" value="KAK4214984.1"/>
    <property type="molecule type" value="Genomic_DNA"/>
</dbReference>
<feature type="signal peptide" evidence="2">
    <location>
        <begin position="1"/>
        <end position="18"/>
    </location>
</feature>
<evidence type="ECO:0000256" key="1">
    <source>
        <dbReference type="ARBA" id="ARBA00022723"/>
    </source>
</evidence>
<accession>A0AAN6Y972</accession>
<dbReference type="PROSITE" id="PS00498">
    <property type="entry name" value="TYROSINASE_2"/>
    <property type="match status" value="1"/>
</dbReference>
<dbReference type="Gene3D" id="1.10.1280.10">
    <property type="entry name" value="Di-copper center containing domain from catechol oxidase"/>
    <property type="match status" value="1"/>
</dbReference>
<reference evidence="5" key="2">
    <citation type="submission" date="2023-05" db="EMBL/GenBank/DDBJ databases">
        <authorList>
            <consortium name="Lawrence Berkeley National Laboratory"/>
            <person name="Steindorff A."/>
            <person name="Hensen N."/>
            <person name="Bonometti L."/>
            <person name="Westerberg I."/>
            <person name="Brannstrom I.O."/>
            <person name="Guillou S."/>
            <person name="Cros-Aarteil S."/>
            <person name="Calhoun S."/>
            <person name="Haridas S."/>
            <person name="Kuo A."/>
            <person name="Mondo S."/>
            <person name="Pangilinan J."/>
            <person name="Riley R."/>
            <person name="Labutti K."/>
            <person name="Andreopoulos B."/>
            <person name="Lipzen A."/>
            <person name="Chen C."/>
            <person name="Yanf M."/>
            <person name="Daum C."/>
            <person name="Ng V."/>
            <person name="Clum A."/>
            <person name="Ohm R."/>
            <person name="Martin F."/>
            <person name="Silar P."/>
            <person name="Natvig D."/>
            <person name="Lalanne C."/>
            <person name="Gautier V."/>
            <person name="Ament-Velasquez S.L."/>
            <person name="Kruys A."/>
            <person name="Hutchinson M.I."/>
            <person name="Powell A.J."/>
            <person name="Barry K."/>
            <person name="Miller A.N."/>
            <person name="Grigoriev I.V."/>
            <person name="Debuchy R."/>
            <person name="Gladieux P."/>
            <person name="Thoren M.H."/>
            <person name="Johannesson H."/>
        </authorList>
    </citation>
    <scope>NUCLEOTIDE SEQUENCE</scope>
    <source>
        <strain evidence="5">PSN293</strain>
    </source>
</reference>
<dbReference type="PANTHER" id="PTHR11474:SF116">
    <property type="entry name" value="TYROSINASE"/>
    <property type="match status" value="1"/>
</dbReference>
<evidence type="ECO:0000259" key="4">
    <source>
        <dbReference type="PROSITE" id="PS00498"/>
    </source>
</evidence>
<organism evidence="5 6">
    <name type="scientific">Rhypophila decipiens</name>
    <dbReference type="NCBI Taxonomy" id="261697"/>
    <lineage>
        <taxon>Eukaryota</taxon>
        <taxon>Fungi</taxon>
        <taxon>Dikarya</taxon>
        <taxon>Ascomycota</taxon>
        <taxon>Pezizomycotina</taxon>
        <taxon>Sordariomycetes</taxon>
        <taxon>Sordariomycetidae</taxon>
        <taxon>Sordariales</taxon>
        <taxon>Naviculisporaceae</taxon>
        <taxon>Rhypophila</taxon>
    </lineage>
</organism>
<keyword evidence="2" id="KW-0732">Signal</keyword>
<dbReference type="GO" id="GO:0046872">
    <property type="term" value="F:metal ion binding"/>
    <property type="evidence" value="ECO:0007669"/>
    <property type="project" value="UniProtKB-KW"/>
</dbReference>
<dbReference type="PANTHER" id="PTHR11474">
    <property type="entry name" value="TYROSINASE FAMILY MEMBER"/>
    <property type="match status" value="1"/>
</dbReference>
<keyword evidence="1" id="KW-0479">Metal-binding</keyword>
<dbReference type="InterPro" id="IPR002227">
    <property type="entry name" value="Tyrosinase_Cu-bd"/>
</dbReference>
<proteinExistence type="predicted"/>
<dbReference type="Proteomes" id="UP001301769">
    <property type="component" value="Unassembled WGS sequence"/>
</dbReference>
<dbReference type="InterPro" id="IPR008922">
    <property type="entry name" value="Di-copper_centre_dom_sf"/>
</dbReference>